<keyword evidence="1" id="KW-1133">Transmembrane helix</keyword>
<keyword evidence="1" id="KW-0472">Membrane</keyword>
<protein>
    <submittedName>
        <fullName evidence="2">Uncharacterized protein</fullName>
    </submittedName>
</protein>
<organism evidence="2 3">
    <name type="scientific">Papaver somniferum</name>
    <name type="common">Opium poppy</name>
    <dbReference type="NCBI Taxonomy" id="3469"/>
    <lineage>
        <taxon>Eukaryota</taxon>
        <taxon>Viridiplantae</taxon>
        <taxon>Streptophyta</taxon>
        <taxon>Embryophyta</taxon>
        <taxon>Tracheophyta</taxon>
        <taxon>Spermatophyta</taxon>
        <taxon>Magnoliopsida</taxon>
        <taxon>Ranunculales</taxon>
        <taxon>Papaveraceae</taxon>
        <taxon>Papaveroideae</taxon>
        <taxon>Papaver</taxon>
    </lineage>
</organism>
<evidence type="ECO:0000313" key="2">
    <source>
        <dbReference type="EMBL" id="RZC52033.1"/>
    </source>
</evidence>
<sequence>MISYLLLPQPYLKTETSITTEPSSSFFLAPPHQITRVSIPFSRSKKGKKKTTTRVSVSNIIWVVLSLGFGYLV</sequence>
<gene>
    <name evidence="2" type="ORF">C5167_020455</name>
</gene>
<dbReference type="EMBL" id="CM010716">
    <property type="protein sequence ID" value="RZC52033.1"/>
    <property type="molecule type" value="Genomic_DNA"/>
</dbReference>
<feature type="transmembrane region" description="Helical" evidence="1">
    <location>
        <begin position="53"/>
        <end position="72"/>
    </location>
</feature>
<name>A0A4Y7IT28_PAPSO</name>
<reference evidence="2 3" key="1">
    <citation type="journal article" date="2018" name="Science">
        <title>The opium poppy genome and morphinan production.</title>
        <authorList>
            <person name="Guo L."/>
            <person name="Winzer T."/>
            <person name="Yang X."/>
            <person name="Li Y."/>
            <person name="Ning Z."/>
            <person name="He Z."/>
            <person name="Teodor R."/>
            <person name="Lu Y."/>
            <person name="Bowser T.A."/>
            <person name="Graham I.A."/>
            <person name="Ye K."/>
        </authorList>
    </citation>
    <scope>NUCLEOTIDE SEQUENCE [LARGE SCALE GENOMIC DNA]</scope>
    <source>
        <strain evidence="3">cv. HN1</strain>
        <tissue evidence="2">Leaves</tissue>
    </source>
</reference>
<dbReference type="Proteomes" id="UP000316621">
    <property type="component" value="Chromosome 2"/>
</dbReference>
<accession>A0A4Y7IT28</accession>
<evidence type="ECO:0000256" key="1">
    <source>
        <dbReference type="SAM" id="Phobius"/>
    </source>
</evidence>
<dbReference type="AlphaFoldDB" id="A0A4Y7IT28"/>
<keyword evidence="3" id="KW-1185">Reference proteome</keyword>
<dbReference type="Gramene" id="RZC52033">
    <property type="protein sequence ID" value="RZC52033"/>
    <property type="gene ID" value="C5167_020455"/>
</dbReference>
<proteinExistence type="predicted"/>
<evidence type="ECO:0000313" key="3">
    <source>
        <dbReference type="Proteomes" id="UP000316621"/>
    </source>
</evidence>
<keyword evidence="1" id="KW-0812">Transmembrane</keyword>